<feature type="domain" description="YgjP-like metallopeptidase" evidence="1">
    <location>
        <begin position="39"/>
        <end position="235"/>
    </location>
</feature>
<proteinExistence type="predicted"/>
<dbReference type="CDD" id="cd07344">
    <property type="entry name" value="M48_yhfN_like"/>
    <property type="match status" value="1"/>
</dbReference>
<name>A0A1N7KMB0_9BACL</name>
<keyword evidence="3" id="KW-1185">Reference proteome</keyword>
<evidence type="ECO:0000313" key="3">
    <source>
        <dbReference type="Proteomes" id="UP000186156"/>
    </source>
</evidence>
<gene>
    <name evidence="2" type="ORF">SAMN05421799_10250</name>
</gene>
<dbReference type="InterPro" id="IPR002725">
    <property type="entry name" value="YgjP-like_metallopeptidase"/>
</dbReference>
<dbReference type="Pfam" id="PF01863">
    <property type="entry name" value="YgjP-like"/>
    <property type="match status" value="1"/>
</dbReference>
<protein>
    <recommendedName>
        <fullName evidence="1">YgjP-like metallopeptidase domain-containing protein</fullName>
    </recommendedName>
</protein>
<evidence type="ECO:0000259" key="1">
    <source>
        <dbReference type="Pfam" id="PF01863"/>
    </source>
</evidence>
<accession>A0A1N7KMB0</accession>
<dbReference type="PANTHER" id="PTHR30399">
    <property type="entry name" value="UNCHARACTERIZED PROTEIN YGJP"/>
    <property type="match status" value="1"/>
</dbReference>
<dbReference type="EMBL" id="FTOO01000002">
    <property type="protein sequence ID" value="SIS62745.1"/>
    <property type="molecule type" value="Genomic_DNA"/>
</dbReference>
<organism evidence="2 3">
    <name type="scientific">Alicyclobacillus vulcanalis</name>
    <dbReference type="NCBI Taxonomy" id="252246"/>
    <lineage>
        <taxon>Bacteria</taxon>
        <taxon>Bacillati</taxon>
        <taxon>Bacillota</taxon>
        <taxon>Bacilli</taxon>
        <taxon>Bacillales</taxon>
        <taxon>Alicyclobacillaceae</taxon>
        <taxon>Alicyclobacillus</taxon>
    </lineage>
</organism>
<dbReference type="AlphaFoldDB" id="A0A1N7KMB0"/>
<sequence>MSMRLRTICGPDGEIAAYEMTMDTTRVLIRVRTGRRTQKRIVLRADDGGLSVSAPPFARPKDVADVIAQNWRWIKEAHDRIQASKPKRLRIGDEVVLLGHPYVIASREAGEAALDEGQSTLWIPADQDNVHVRVCTWARAFAREYLTSRAAHWIETTGLSPSYVGVKSQKSRWGSCSSQRRIHLNWRLIHAPVPVVDYVIVHELAHLVHMHHGPAFWQLVERWLPDWQAQRAWLRLHGSELFVLDENADA</sequence>
<dbReference type="Proteomes" id="UP000186156">
    <property type="component" value="Unassembled WGS sequence"/>
</dbReference>
<dbReference type="PANTHER" id="PTHR30399:SF1">
    <property type="entry name" value="UTP PYROPHOSPHATASE"/>
    <property type="match status" value="1"/>
</dbReference>
<evidence type="ECO:0000313" key="2">
    <source>
        <dbReference type="EMBL" id="SIS62745.1"/>
    </source>
</evidence>
<dbReference type="InterPro" id="IPR053136">
    <property type="entry name" value="UTP_pyrophosphatase-like"/>
</dbReference>
<reference evidence="3" key="1">
    <citation type="submission" date="2017-01" db="EMBL/GenBank/DDBJ databases">
        <authorList>
            <person name="Varghese N."/>
            <person name="Submissions S."/>
        </authorList>
    </citation>
    <scope>NUCLEOTIDE SEQUENCE [LARGE SCALE GENOMIC DNA]</scope>
    <source>
        <strain evidence="3">DSM 16176</strain>
    </source>
</reference>
<dbReference type="Gene3D" id="3.30.2010.10">
    <property type="entry name" value="Metalloproteases ('zincins'), catalytic domain"/>
    <property type="match status" value="1"/>
</dbReference>